<gene>
    <name evidence="3" type="ORF">DES41_107177</name>
</gene>
<dbReference type="Proteomes" id="UP000252884">
    <property type="component" value="Unassembled WGS sequence"/>
</dbReference>
<dbReference type="InterPro" id="IPR005064">
    <property type="entry name" value="BUG"/>
</dbReference>
<protein>
    <submittedName>
        <fullName evidence="3">Tripartite-type tricarboxylate transporter receptor subunit TctC</fullName>
    </submittedName>
</protein>
<organism evidence="3 4">
    <name type="scientific">Pseudorhodoferax soli</name>
    <dbReference type="NCBI Taxonomy" id="545864"/>
    <lineage>
        <taxon>Bacteria</taxon>
        <taxon>Pseudomonadati</taxon>
        <taxon>Pseudomonadota</taxon>
        <taxon>Betaproteobacteria</taxon>
        <taxon>Burkholderiales</taxon>
        <taxon>Comamonadaceae</taxon>
    </lineage>
</organism>
<dbReference type="EMBL" id="QPJK01000007">
    <property type="protein sequence ID" value="RCW68656.1"/>
    <property type="molecule type" value="Genomic_DNA"/>
</dbReference>
<dbReference type="CDD" id="cd07012">
    <property type="entry name" value="PBP2_Bug_TTT"/>
    <property type="match status" value="1"/>
</dbReference>
<dbReference type="PANTHER" id="PTHR42928:SF5">
    <property type="entry name" value="BLR1237 PROTEIN"/>
    <property type="match status" value="1"/>
</dbReference>
<feature type="signal peptide" evidence="2">
    <location>
        <begin position="1"/>
        <end position="25"/>
    </location>
</feature>
<dbReference type="SUPFAM" id="SSF53850">
    <property type="entry name" value="Periplasmic binding protein-like II"/>
    <property type="match status" value="1"/>
</dbReference>
<dbReference type="AlphaFoldDB" id="A0A368XNA2"/>
<comment type="caution">
    <text evidence="3">The sequence shown here is derived from an EMBL/GenBank/DDBJ whole genome shotgun (WGS) entry which is preliminary data.</text>
</comment>
<evidence type="ECO:0000313" key="3">
    <source>
        <dbReference type="EMBL" id="RCW68656.1"/>
    </source>
</evidence>
<keyword evidence="3" id="KW-0675">Receptor</keyword>
<dbReference type="PIRSF" id="PIRSF017082">
    <property type="entry name" value="YflP"/>
    <property type="match status" value="1"/>
</dbReference>
<evidence type="ECO:0000256" key="1">
    <source>
        <dbReference type="ARBA" id="ARBA00006987"/>
    </source>
</evidence>
<comment type="similarity">
    <text evidence="1">Belongs to the UPF0065 (bug) family.</text>
</comment>
<dbReference type="RefSeq" id="WP_114470187.1">
    <property type="nucleotide sequence ID" value="NZ_QPJK01000007.1"/>
</dbReference>
<accession>A0A368XNA2</accession>
<dbReference type="InterPro" id="IPR042100">
    <property type="entry name" value="Bug_dom1"/>
</dbReference>
<name>A0A368XNA2_9BURK</name>
<dbReference type="Pfam" id="PF03401">
    <property type="entry name" value="TctC"/>
    <property type="match status" value="1"/>
</dbReference>
<dbReference type="Gene3D" id="3.40.190.150">
    <property type="entry name" value="Bordetella uptake gene, domain 1"/>
    <property type="match status" value="1"/>
</dbReference>
<dbReference type="PANTHER" id="PTHR42928">
    <property type="entry name" value="TRICARBOXYLATE-BINDING PROTEIN"/>
    <property type="match status" value="1"/>
</dbReference>
<dbReference type="Gene3D" id="3.40.190.10">
    <property type="entry name" value="Periplasmic binding protein-like II"/>
    <property type="match status" value="1"/>
</dbReference>
<dbReference type="OrthoDB" id="8627412at2"/>
<proteinExistence type="inferred from homology"/>
<sequence>MKLSAMTYLSSIALSALVWAQPAAADTWPSKPVTIVVPYTPGGLADQMARMSAQHLSKAFGQPFIIDNKPGAGTVIGSQFVARAKPDGYTLLLGGTPNIYMTQLYKKAAVKREDLAPVASLITVTNYLVVNPKSKYQSLQDVIKQSKADPGSVSCANYGIGTSGHLSCELLSKAAGIQLTNVAYKGGMPTIQDTLAGQVDMAVVVEALPFITEKTLRGLAVTTSSRNPYAPSIPTLAESYPGFDVTSFEGFFAPAGTPVEIMRRISAEVQVAMKDAHNLARMKDLGVVPMNSNYDDFAAYYDQQYQRWNEILKPMNITLD</sequence>
<evidence type="ECO:0000256" key="2">
    <source>
        <dbReference type="SAM" id="SignalP"/>
    </source>
</evidence>
<keyword evidence="4" id="KW-1185">Reference proteome</keyword>
<feature type="chain" id="PRO_5017025560" evidence="2">
    <location>
        <begin position="26"/>
        <end position="320"/>
    </location>
</feature>
<keyword evidence="2" id="KW-0732">Signal</keyword>
<reference evidence="3 4" key="1">
    <citation type="submission" date="2018-07" db="EMBL/GenBank/DDBJ databases">
        <title>Genomic Encyclopedia of Type Strains, Phase IV (KMG-IV): sequencing the most valuable type-strain genomes for metagenomic binning, comparative biology and taxonomic classification.</title>
        <authorList>
            <person name="Goeker M."/>
        </authorList>
    </citation>
    <scope>NUCLEOTIDE SEQUENCE [LARGE SCALE GENOMIC DNA]</scope>
    <source>
        <strain evidence="3 4">DSM 21634</strain>
    </source>
</reference>
<evidence type="ECO:0000313" key="4">
    <source>
        <dbReference type="Proteomes" id="UP000252884"/>
    </source>
</evidence>